<evidence type="ECO:0000256" key="1">
    <source>
        <dbReference type="SAM" id="SignalP"/>
    </source>
</evidence>
<sequence>MKKKIKKIIVLSVIALTSVVFLRCQKDDDSSNQLREKIQTVTIDEAKDFLQHSKTNSFGKSTNNKIDNLELDKITQEKINGSNQLLTVVPVVADNNLKIDRVLLLKLNNEIKSVVFSMYPDESSREGSFSGELFTYSIDGKFISGFRAKSGVIVSQFLEDNNVVKSTSKNSKIPNSTNLTAIELDGVRVQNNYRNQLYALDVFGPTLFGNDIYDSGYYYEGVDYYSWDAGRGGYDVPEVKDDLPPSCESFNFTSKKGANWQEAAVKNITFRIIVLTQRRTEVTNTMIFPQAVLFGMPINYNKGNGDVTSGAAATVSAMVLNETMKEMANLYTRTLTNELTLRTKFQELLIKNYRTYTNGGTVNFNSTSSLPATNYKTNIRETGLCDD</sequence>
<proteinExistence type="predicted"/>
<dbReference type="Proteomes" id="UP000640614">
    <property type="component" value="Unassembled WGS sequence"/>
</dbReference>
<accession>A0ABR9TJP8</accession>
<keyword evidence="1" id="KW-0732">Signal</keyword>
<evidence type="ECO:0000313" key="3">
    <source>
        <dbReference type="Proteomes" id="UP000640614"/>
    </source>
</evidence>
<dbReference type="EMBL" id="PRDM01000002">
    <property type="protein sequence ID" value="MBE8725579.1"/>
    <property type="molecule type" value="Genomic_DNA"/>
</dbReference>
<name>A0ABR9TJP8_9FLAO</name>
<comment type="caution">
    <text evidence="2">The sequence shown here is derived from an EMBL/GenBank/DDBJ whole genome shotgun (WGS) entry which is preliminary data.</text>
</comment>
<feature type="chain" id="PRO_5046109077" description="Lipoprotein" evidence="1">
    <location>
        <begin position="23"/>
        <end position="387"/>
    </location>
</feature>
<dbReference type="RefSeq" id="WP_194138783.1">
    <property type="nucleotide sequence ID" value="NZ_PRDM01000002.1"/>
</dbReference>
<evidence type="ECO:0008006" key="4">
    <source>
        <dbReference type="Google" id="ProtNLM"/>
    </source>
</evidence>
<feature type="signal peptide" evidence="1">
    <location>
        <begin position="1"/>
        <end position="22"/>
    </location>
</feature>
<protein>
    <recommendedName>
        <fullName evidence="4">Lipoprotein</fullName>
    </recommendedName>
</protein>
<keyword evidence="3" id="KW-1185">Reference proteome</keyword>
<gene>
    <name evidence="2" type="ORF">C4F50_11525</name>
</gene>
<evidence type="ECO:0000313" key="2">
    <source>
        <dbReference type="EMBL" id="MBE8725579.1"/>
    </source>
</evidence>
<reference evidence="2 3" key="1">
    <citation type="submission" date="2018-07" db="EMBL/GenBank/DDBJ databases">
        <title>Genome assembly of strain KB82.</title>
        <authorList>
            <person name="Kukolya J."/>
            <person name="Horvath B."/>
            <person name="Nagy I."/>
            <person name="Toth A."/>
        </authorList>
    </citation>
    <scope>NUCLEOTIDE SEQUENCE [LARGE SCALE GENOMIC DNA]</scope>
    <source>
        <strain evidence="2 3">Kb82</strain>
    </source>
</reference>
<organism evidence="2 3">
    <name type="scientific">Flavobacterium hungaricum</name>
    <dbReference type="NCBI Taxonomy" id="2082725"/>
    <lineage>
        <taxon>Bacteria</taxon>
        <taxon>Pseudomonadati</taxon>
        <taxon>Bacteroidota</taxon>
        <taxon>Flavobacteriia</taxon>
        <taxon>Flavobacteriales</taxon>
        <taxon>Flavobacteriaceae</taxon>
        <taxon>Flavobacterium</taxon>
    </lineage>
</organism>